<dbReference type="PROSITE" id="PS51910">
    <property type="entry name" value="GH18_2"/>
    <property type="match status" value="1"/>
</dbReference>
<dbReference type="InterPro" id="IPR017853">
    <property type="entry name" value="GH"/>
</dbReference>
<feature type="domain" description="GH18" evidence="11">
    <location>
        <begin position="301"/>
        <end position="671"/>
    </location>
</feature>
<evidence type="ECO:0000256" key="9">
    <source>
        <dbReference type="ARBA" id="ARBA00024195"/>
    </source>
</evidence>
<dbReference type="InterPro" id="IPR018114">
    <property type="entry name" value="TRYPSIN_HIS"/>
</dbReference>
<dbReference type="InterPro" id="IPR001254">
    <property type="entry name" value="Trypsin_dom"/>
</dbReference>
<dbReference type="GO" id="GO:0006508">
    <property type="term" value="P:proteolysis"/>
    <property type="evidence" value="ECO:0007669"/>
    <property type="project" value="UniProtKB-KW"/>
</dbReference>
<dbReference type="GO" id="GO:0008061">
    <property type="term" value="F:chitin binding"/>
    <property type="evidence" value="ECO:0007669"/>
    <property type="project" value="InterPro"/>
</dbReference>
<dbReference type="EMBL" id="CVRI01000059">
    <property type="protein sequence ID" value="CRL03463.1"/>
    <property type="molecule type" value="Genomic_DNA"/>
</dbReference>
<keyword evidence="3" id="KW-0645">Protease</keyword>
<comment type="similarity">
    <text evidence="9">Belongs to the peptidase S1 family. CLIP subfamily.</text>
</comment>
<dbReference type="Pfam" id="PF00704">
    <property type="entry name" value="Glyco_hydro_18"/>
    <property type="match status" value="1"/>
</dbReference>
<evidence type="ECO:0000256" key="5">
    <source>
        <dbReference type="ARBA" id="ARBA00022801"/>
    </source>
</evidence>
<feature type="domain" description="Peptidase S1" evidence="10">
    <location>
        <begin position="31"/>
        <end position="280"/>
    </location>
</feature>
<organism evidence="12 13">
    <name type="scientific">Clunio marinus</name>
    <dbReference type="NCBI Taxonomy" id="568069"/>
    <lineage>
        <taxon>Eukaryota</taxon>
        <taxon>Metazoa</taxon>
        <taxon>Ecdysozoa</taxon>
        <taxon>Arthropoda</taxon>
        <taxon>Hexapoda</taxon>
        <taxon>Insecta</taxon>
        <taxon>Pterygota</taxon>
        <taxon>Neoptera</taxon>
        <taxon>Endopterygota</taxon>
        <taxon>Diptera</taxon>
        <taxon>Nematocera</taxon>
        <taxon>Chironomoidea</taxon>
        <taxon>Chironomidae</taxon>
        <taxon>Clunio</taxon>
    </lineage>
</organism>
<evidence type="ECO:0000259" key="11">
    <source>
        <dbReference type="PROSITE" id="PS51910"/>
    </source>
</evidence>
<dbReference type="Gene3D" id="3.20.20.80">
    <property type="entry name" value="Glycosidases"/>
    <property type="match status" value="1"/>
</dbReference>
<dbReference type="GO" id="GO:0005975">
    <property type="term" value="P:carbohydrate metabolic process"/>
    <property type="evidence" value="ECO:0007669"/>
    <property type="project" value="InterPro"/>
</dbReference>
<dbReference type="Pfam" id="PF00089">
    <property type="entry name" value="Trypsin"/>
    <property type="match status" value="1"/>
</dbReference>
<dbReference type="PANTHER" id="PTHR11177:SF403">
    <property type="entry name" value="CHITINASE 2-RELATED"/>
    <property type="match status" value="1"/>
</dbReference>
<evidence type="ECO:0000256" key="6">
    <source>
        <dbReference type="ARBA" id="ARBA00022825"/>
    </source>
</evidence>
<dbReference type="PRINTS" id="PR00722">
    <property type="entry name" value="CHYMOTRYPSIN"/>
</dbReference>
<keyword evidence="8" id="KW-1015">Disulfide bond</keyword>
<dbReference type="GO" id="GO:0004252">
    <property type="term" value="F:serine-type endopeptidase activity"/>
    <property type="evidence" value="ECO:0007669"/>
    <property type="project" value="InterPro"/>
</dbReference>
<dbReference type="GO" id="GO:0004568">
    <property type="term" value="F:chitinase activity"/>
    <property type="evidence" value="ECO:0007669"/>
    <property type="project" value="TreeGrafter"/>
</dbReference>
<keyword evidence="7" id="KW-0865">Zymogen</keyword>
<dbReference type="SMART" id="SM00020">
    <property type="entry name" value="Tryp_SPc"/>
    <property type="match status" value="1"/>
</dbReference>
<dbReference type="PANTHER" id="PTHR11177">
    <property type="entry name" value="CHITINASE"/>
    <property type="match status" value="1"/>
</dbReference>
<dbReference type="STRING" id="568069.A0A1J1ITC9"/>
<keyword evidence="6" id="KW-0720">Serine protease</keyword>
<evidence type="ECO:0000256" key="3">
    <source>
        <dbReference type="ARBA" id="ARBA00022670"/>
    </source>
</evidence>
<keyword evidence="13" id="KW-1185">Reference proteome</keyword>
<dbReference type="PROSITE" id="PS00134">
    <property type="entry name" value="TRYPSIN_HIS"/>
    <property type="match status" value="1"/>
</dbReference>
<proteinExistence type="inferred from homology"/>
<keyword evidence="4" id="KW-0732">Signal</keyword>
<dbReference type="GO" id="GO:0006032">
    <property type="term" value="P:chitin catabolic process"/>
    <property type="evidence" value="ECO:0007669"/>
    <property type="project" value="TreeGrafter"/>
</dbReference>
<dbReference type="Gene3D" id="3.10.50.10">
    <property type="match status" value="1"/>
</dbReference>
<dbReference type="InterPro" id="IPR001223">
    <property type="entry name" value="Glyco_hydro18_cat"/>
</dbReference>
<keyword evidence="5" id="KW-0378">Hydrolase</keyword>
<dbReference type="InterPro" id="IPR050314">
    <property type="entry name" value="Glycosyl_Hydrlase_18"/>
</dbReference>
<dbReference type="SUPFAM" id="SSF50494">
    <property type="entry name" value="Trypsin-like serine proteases"/>
    <property type="match status" value="1"/>
</dbReference>
<comment type="subcellular location">
    <subcellularLocation>
        <location evidence="1">Secreted</location>
    </subcellularLocation>
</comment>
<keyword evidence="2" id="KW-0964">Secreted</keyword>
<dbReference type="InterPro" id="IPR011583">
    <property type="entry name" value="Chitinase_II/V-like_cat"/>
</dbReference>
<dbReference type="SUPFAM" id="SSF51445">
    <property type="entry name" value="(Trans)glycosidases"/>
    <property type="match status" value="1"/>
</dbReference>
<evidence type="ECO:0000313" key="13">
    <source>
        <dbReference type="Proteomes" id="UP000183832"/>
    </source>
</evidence>
<dbReference type="AlphaFoldDB" id="A0A1J1ITC9"/>
<dbReference type="OrthoDB" id="7779533at2759"/>
<dbReference type="FunFam" id="2.40.10.10:FF:000146">
    <property type="entry name" value="Serine protease 53"/>
    <property type="match status" value="1"/>
</dbReference>
<evidence type="ECO:0000256" key="2">
    <source>
        <dbReference type="ARBA" id="ARBA00022525"/>
    </source>
</evidence>
<gene>
    <name evidence="12" type="primary">putative Probable chitinase 2</name>
    <name evidence="12" type="ORF">CLUMA_CG016342</name>
</gene>
<name>A0A1J1ITC9_9DIPT</name>
<protein>
    <submittedName>
        <fullName evidence="12">CLUMA_CG016342, isoform A</fullName>
    </submittedName>
</protein>
<dbReference type="SMART" id="SM00636">
    <property type="entry name" value="Glyco_18"/>
    <property type="match status" value="1"/>
</dbReference>
<dbReference type="Gene3D" id="2.40.10.10">
    <property type="entry name" value="Trypsin-like serine proteases"/>
    <property type="match status" value="1"/>
</dbReference>
<sequence length="695" mass="78725">MEYLDVVEQRRMPTGRTETSCGIAGKPSGLIINGTQSERGAWPWLAALYLAKGDKFFCGGNLISDNMVVTAAHCIIDKGASKPLQANEIVVKLGKFNLTDPLERGSMTVYPSDIIIHQNWKTYTQNYDSDIAIIVLETQFGFTDKISPICLWDKNHEPRKDNGIVVGWGKSESEAEHESTPKELEVSIVKNEVCFLKNHRFAAISSLNTFCAGKDETSGPCRGDSGSGLFVSFGNRNRRWYLRGIVSASFVNENNECQVSDDSIFTNVVKFNEWILQTSKKVSMSSPLRPNQNPDEKISKKEIFCFFESWAEGRQGDGVFFLNDFRPELCTTAVYLLSNLDEAGDSLKPTNPWQELEDNGGQNLYKRFTSLKKSHNGLRTLLAVGGWIDGSKKYSELAADVNRRKRFAVNSANYLEKYGFDGLHFHWEHPAHRGGSPSDKRNFGLLLQEIHEVYQQENLFLSVFVRTPANIVESAYDMRSIGKYADAILIMTFDFTGYWDQKIEYPAAIYGAGERTIDSRVKYFRDYHGIPSEKLILGIPFFGRSYIASTNGNIGDKTLNDVNFPGPFVNENGFLGYNEICRLRKEYQWELTFDNLASQTIGKFVKNNLTHVVIYDSPRSVANKVKYAFENNLGGVWTWFVDTDDFLGECPRDLTTFSDFTGTKREPVRYRELALLTTTHETFKLMKSIKINDPK</sequence>
<evidence type="ECO:0000256" key="7">
    <source>
        <dbReference type="ARBA" id="ARBA00023145"/>
    </source>
</evidence>
<evidence type="ECO:0000256" key="8">
    <source>
        <dbReference type="ARBA" id="ARBA00023157"/>
    </source>
</evidence>
<evidence type="ECO:0000313" key="12">
    <source>
        <dbReference type="EMBL" id="CRL03463.1"/>
    </source>
</evidence>
<dbReference type="InterPro" id="IPR009003">
    <property type="entry name" value="Peptidase_S1_PA"/>
</dbReference>
<evidence type="ECO:0000256" key="1">
    <source>
        <dbReference type="ARBA" id="ARBA00004613"/>
    </source>
</evidence>
<dbReference type="GO" id="GO:0005576">
    <property type="term" value="C:extracellular region"/>
    <property type="evidence" value="ECO:0007669"/>
    <property type="project" value="UniProtKB-SubCell"/>
</dbReference>
<dbReference type="Proteomes" id="UP000183832">
    <property type="component" value="Unassembled WGS sequence"/>
</dbReference>
<dbReference type="InterPro" id="IPR001314">
    <property type="entry name" value="Peptidase_S1A"/>
</dbReference>
<evidence type="ECO:0000256" key="4">
    <source>
        <dbReference type="ARBA" id="ARBA00022729"/>
    </source>
</evidence>
<accession>A0A1J1ITC9</accession>
<dbReference type="CDD" id="cd00190">
    <property type="entry name" value="Tryp_SPc"/>
    <property type="match status" value="1"/>
</dbReference>
<dbReference type="PROSITE" id="PS50240">
    <property type="entry name" value="TRYPSIN_DOM"/>
    <property type="match status" value="1"/>
</dbReference>
<reference evidence="12 13" key="1">
    <citation type="submission" date="2015-04" db="EMBL/GenBank/DDBJ databases">
        <authorList>
            <person name="Syromyatnikov M.Y."/>
            <person name="Popov V.N."/>
        </authorList>
    </citation>
    <scope>NUCLEOTIDE SEQUENCE [LARGE SCALE GENOMIC DNA]</scope>
</reference>
<dbReference type="SUPFAM" id="SSF54556">
    <property type="entry name" value="Chitinase insertion domain"/>
    <property type="match status" value="1"/>
</dbReference>
<evidence type="ECO:0000259" key="10">
    <source>
        <dbReference type="PROSITE" id="PS50240"/>
    </source>
</evidence>
<dbReference type="InterPro" id="IPR029070">
    <property type="entry name" value="Chitinase_insertion_sf"/>
</dbReference>
<dbReference type="InterPro" id="IPR043504">
    <property type="entry name" value="Peptidase_S1_PA_chymotrypsin"/>
</dbReference>